<keyword evidence="4" id="KW-0597">Phosphoprotein</keyword>
<keyword evidence="8" id="KW-0472">Membrane</keyword>
<feature type="transmembrane region" description="Helical" evidence="8">
    <location>
        <begin position="20"/>
        <end position="38"/>
    </location>
</feature>
<feature type="domain" description="Histidine kinase" evidence="9">
    <location>
        <begin position="303"/>
        <end position="525"/>
    </location>
</feature>
<dbReference type="InterPro" id="IPR003661">
    <property type="entry name" value="HisK_dim/P_dom"/>
</dbReference>
<dbReference type="EMBL" id="DTGG01000097">
    <property type="protein sequence ID" value="HFZ09103.1"/>
    <property type="molecule type" value="Genomic_DNA"/>
</dbReference>
<keyword evidence="6 11" id="KW-0418">Kinase</keyword>
<dbReference type="InterPro" id="IPR004358">
    <property type="entry name" value="Sig_transdc_His_kin-like_C"/>
</dbReference>
<keyword evidence="8" id="KW-1133">Transmembrane helix</keyword>
<evidence type="ECO:0000256" key="6">
    <source>
        <dbReference type="ARBA" id="ARBA00022777"/>
    </source>
</evidence>
<dbReference type="Gene3D" id="1.10.287.130">
    <property type="match status" value="1"/>
</dbReference>
<dbReference type="SMART" id="SM00304">
    <property type="entry name" value="HAMP"/>
    <property type="match status" value="1"/>
</dbReference>
<dbReference type="InterPro" id="IPR036097">
    <property type="entry name" value="HisK_dim/P_sf"/>
</dbReference>
<dbReference type="GO" id="GO:0000155">
    <property type="term" value="F:phosphorelay sensor kinase activity"/>
    <property type="evidence" value="ECO:0007669"/>
    <property type="project" value="InterPro"/>
</dbReference>
<dbReference type="AlphaFoldDB" id="A0A7V3N592"/>
<evidence type="ECO:0000256" key="4">
    <source>
        <dbReference type="ARBA" id="ARBA00022553"/>
    </source>
</evidence>
<feature type="domain" description="HAMP" evidence="10">
    <location>
        <begin position="213"/>
        <end position="265"/>
    </location>
</feature>
<dbReference type="Gene3D" id="6.10.340.10">
    <property type="match status" value="1"/>
</dbReference>
<dbReference type="PANTHER" id="PTHR43065">
    <property type="entry name" value="SENSOR HISTIDINE KINASE"/>
    <property type="match status" value="1"/>
</dbReference>
<evidence type="ECO:0000256" key="1">
    <source>
        <dbReference type="ARBA" id="ARBA00000085"/>
    </source>
</evidence>
<proteinExistence type="predicted"/>
<gene>
    <name evidence="11" type="ORF">ENV41_03105</name>
</gene>
<dbReference type="SMART" id="SM00387">
    <property type="entry name" value="HATPase_c"/>
    <property type="match status" value="1"/>
</dbReference>
<protein>
    <recommendedName>
        <fullName evidence="3">histidine kinase</fullName>
        <ecNumber evidence="3">2.7.13.3</ecNumber>
    </recommendedName>
</protein>
<evidence type="ECO:0000256" key="5">
    <source>
        <dbReference type="ARBA" id="ARBA00022679"/>
    </source>
</evidence>
<comment type="catalytic activity">
    <reaction evidence="1">
        <text>ATP + protein L-histidine = ADP + protein N-phospho-L-histidine.</text>
        <dbReference type="EC" id="2.7.13.3"/>
    </reaction>
</comment>
<dbReference type="PANTHER" id="PTHR43065:SF42">
    <property type="entry name" value="TWO-COMPONENT SENSOR PPRA"/>
    <property type="match status" value="1"/>
</dbReference>
<feature type="coiled-coil region" evidence="7">
    <location>
        <begin position="250"/>
        <end position="294"/>
    </location>
</feature>
<keyword evidence="5" id="KW-0808">Transferase</keyword>
<dbReference type="Pfam" id="PF02518">
    <property type="entry name" value="HATPase_c"/>
    <property type="match status" value="1"/>
</dbReference>
<dbReference type="PROSITE" id="PS50885">
    <property type="entry name" value="HAMP"/>
    <property type="match status" value="1"/>
</dbReference>
<dbReference type="Pfam" id="PF00672">
    <property type="entry name" value="HAMP"/>
    <property type="match status" value="1"/>
</dbReference>
<keyword evidence="7" id="KW-0175">Coiled coil</keyword>
<evidence type="ECO:0000313" key="11">
    <source>
        <dbReference type="EMBL" id="HFZ09103.1"/>
    </source>
</evidence>
<dbReference type="InterPro" id="IPR003594">
    <property type="entry name" value="HATPase_dom"/>
</dbReference>
<organism evidence="11">
    <name type="scientific">candidate division CPR3 bacterium</name>
    <dbReference type="NCBI Taxonomy" id="2268181"/>
    <lineage>
        <taxon>Bacteria</taxon>
        <taxon>Bacteria division CPR3</taxon>
    </lineage>
</organism>
<dbReference type="Gene3D" id="3.30.565.10">
    <property type="entry name" value="Histidine kinase-like ATPase, C-terminal domain"/>
    <property type="match status" value="1"/>
</dbReference>
<dbReference type="SUPFAM" id="SSF47384">
    <property type="entry name" value="Homodimeric domain of signal transducing histidine kinase"/>
    <property type="match status" value="1"/>
</dbReference>
<dbReference type="Pfam" id="PF00512">
    <property type="entry name" value="HisKA"/>
    <property type="match status" value="1"/>
</dbReference>
<name>A0A7V3N592_UNCC3</name>
<feature type="transmembrane region" description="Helical" evidence="8">
    <location>
        <begin position="191"/>
        <end position="211"/>
    </location>
</feature>
<dbReference type="SMART" id="SM00388">
    <property type="entry name" value="HisKA"/>
    <property type="match status" value="1"/>
</dbReference>
<dbReference type="InterPro" id="IPR003660">
    <property type="entry name" value="HAMP_dom"/>
</dbReference>
<dbReference type="PRINTS" id="PR00344">
    <property type="entry name" value="BCTRLSENSOR"/>
</dbReference>
<reference evidence="11" key="1">
    <citation type="journal article" date="2020" name="mSystems">
        <title>Genome- and Community-Level Interaction Insights into Carbon Utilization and Element Cycling Functions of Hydrothermarchaeota in Hydrothermal Sediment.</title>
        <authorList>
            <person name="Zhou Z."/>
            <person name="Liu Y."/>
            <person name="Xu W."/>
            <person name="Pan J."/>
            <person name="Luo Z.H."/>
            <person name="Li M."/>
        </authorList>
    </citation>
    <scope>NUCLEOTIDE SEQUENCE [LARGE SCALE GENOMIC DNA]</scope>
    <source>
        <strain evidence="11">SpSt-757</strain>
    </source>
</reference>
<dbReference type="EC" id="2.7.13.3" evidence="3"/>
<accession>A0A7V3N592</accession>
<comment type="caution">
    <text evidence="11">The sequence shown here is derived from an EMBL/GenBank/DDBJ whole genome shotgun (WGS) entry which is preliminary data.</text>
</comment>
<evidence type="ECO:0000256" key="7">
    <source>
        <dbReference type="SAM" id="Coils"/>
    </source>
</evidence>
<dbReference type="InterPro" id="IPR005467">
    <property type="entry name" value="His_kinase_dom"/>
</dbReference>
<dbReference type="PROSITE" id="PS50109">
    <property type="entry name" value="HIS_KIN"/>
    <property type="match status" value="1"/>
</dbReference>
<dbReference type="CDD" id="cd00082">
    <property type="entry name" value="HisKA"/>
    <property type="match status" value="1"/>
</dbReference>
<evidence type="ECO:0000259" key="9">
    <source>
        <dbReference type="PROSITE" id="PS50109"/>
    </source>
</evidence>
<evidence type="ECO:0000256" key="2">
    <source>
        <dbReference type="ARBA" id="ARBA00004370"/>
    </source>
</evidence>
<dbReference type="CDD" id="cd06225">
    <property type="entry name" value="HAMP"/>
    <property type="match status" value="1"/>
</dbReference>
<dbReference type="InterPro" id="IPR036890">
    <property type="entry name" value="HATPase_C_sf"/>
</dbReference>
<dbReference type="GO" id="GO:0016020">
    <property type="term" value="C:membrane"/>
    <property type="evidence" value="ECO:0007669"/>
    <property type="project" value="UniProtKB-SubCell"/>
</dbReference>
<evidence type="ECO:0000256" key="3">
    <source>
        <dbReference type="ARBA" id="ARBA00012438"/>
    </source>
</evidence>
<dbReference type="SUPFAM" id="SSF55874">
    <property type="entry name" value="ATPase domain of HSP90 chaperone/DNA topoisomerase II/histidine kinase"/>
    <property type="match status" value="1"/>
</dbReference>
<evidence type="ECO:0000256" key="8">
    <source>
        <dbReference type="SAM" id="Phobius"/>
    </source>
</evidence>
<comment type="subcellular location">
    <subcellularLocation>
        <location evidence="2">Membrane</location>
    </subcellularLocation>
</comment>
<dbReference type="SUPFAM" id="SSF158472">
    <property type="entry name" value="HAMP domain-like"/>
    <property type="match status" value="1"/>
</dbReference>
<keyword evidence="8" id="KW-0812">Transmembrane</keyword>
<sequence length="525" mass="60015">MKKASWLFKRLDLSLRTEVIINISLLMLAAILLIGFTTTKTNEKNILQEKTKNAEAIVQDIQTFFEFVFRDRKGLTLNHPIIKEEIQDFINIYNKERNFYNLIITDSDGKVIASNKQQWVDRNFKPLLLERSMKSNTREIELEKGNGLWIPEYRKLTISSPLWIQKKMVGGVLIELPLSDMMRRLIEYQRMFLTLIILDSIVLIVFGSFLLSRVLVKPVKELVSLTKKISEGNLNQTIEVHSNNEIGQLISSFNRMIEQLREKQEKIEKHLESLELANKKLKETQEELIRSEKLASIGRFAAGVAHEVGNPLGSILGYTSLLASEGVDKETGKDYLKRIEKEIERINRIVRELLNYARPTKFEIKEVEVNQIIENTLSLLSYQKSFKNIETRLEFQPHLPPIQGDESQLSQVFMNIILNAVDAMPQGGTLRIKTEECIVGNGFSTKFSEGDRLVRIKFSDTGIGIKQEDLKKIFDPFFTTKDPDKGTGLGLSVSLRIVESLGGEIKVESEPGKGSTFEVYFPVSQ</sequence>
<evidence type="ECO:0000259" key="10">
    <source>
        <dbReference type="PROSITE" id="PS50885"/>
    </source>
</evidence>